<gene>
    <name evidence="8" type="ORF">C5Y96_05860</name>
</gene>
<evidence type="ECO:0000313" key="9">
    <source>
        <dbReference type="Proteomes" id="UP000240009"/>
    </source>
</evidence>
<dbReference type="InterPro" id="IPR013762">
    <property type="entry name" value="Integrase-like_cat_sf"/>
</dbReference>
<dbReference type="SUPFAM" id="SSF56349">
    <property type="entry name" value="DNA breaking-rejoining enzymes"/>
    <property type="match status" value="1"/>
</dbReference>
<feature type="region of interest" description="Disordered" evidence="6">
    <location>
        <begin position="1"/>
        <end position="26"/>
    </location>
</feature>
<keyword evidence="4" id="KW-0233">DNA recombination</keyword>
<reference evidence="8 9" key="1">
    <citation type="submission" date="2018-02" db="EMBL/GenBank/DDBJ databases">
        <title>Comparative genomes isolates from brazilian mangrove.</title>
        <authorList>
            <person name="Araujo J.E."/>
            <person name="Taketani R.G."/>
            <person name="Silva M.C.P."/>
            <person name="Loureco M.V."/>
            <person name="Andreote F.D."/>
        </authorList>
    </citation>
    <scope>NUCLEOTIDE SEQUENCE [LARGE SCALE GENOMIC DNA]</scope>
    <source>
        <strain evidence="8 9">HEX-2 MGV</strain>
    </source>
</reference>
<keyword evidence="2" id="KW-0229">DNA integration</keyword>
<proteinExistence type="inferred from homology"/>
<dbReference type="GO" id="GO:0015074">
    <property type="term" value="P:DNA integration"/>
    <property type="evidence" value="ECO:0007669"/>
    <property type="project" value="UniProtKB-KW"/>
</dbReference>
<evidence type="ECO:0000259" key="7">
    <source>
        <dbReference type="PROSITE" id="PS51900"/>
    </source>
</evidence>
<organism evidence="8 9">
    <name type="scientific">Blastopirellula marina</name>
    <dbReference type="NCBI Taxonomy" id="124"/>
    <lineage>
        <taxon>Bacteria</taxon>
        <taxon>Pseudomonadati</taxon>
        <taxon>Planctomycetota</taxon>
        <taxon>Planctomycetia</taxon>
        <taxon>Pirellulales</taxon>
        <taxon>Pirellulaceae</taxon>
        <taxon>Blastopirellula</taxon>
    </lineage>
</organism>
<dbReference type="PANTHER" id="PTHR30349">
    <property type="entry name" value="PHAGE INTEGRASE-RELATED"/>
    <property type="match status" value="1"/>
</dbReference>
<evidence type="ECO:0000256" key="6">
    <source>
        <dbReference type="SAM" id="MobiDB-lite"/>
    </source>
</evidence>
<dbReference type="Gene3D" id="1.10.443.10">
    <property type="entry name" value="Intergrase catalytic core"/>
    <property type="match status" value="1"/>
</dbReference>
<sequence>MVERAAGMRGRQRMTPARQEEPPVIQQPNASIIQFRRPELDPTQTGACLSVFDFYQRYAKPQLKERNRSADTIGEYERHLRRWQDWQAEDRMHYPVLAISDVRHTDLEAWRKWLIRSGISQSNRSCNKHLGSLHAVLKIAGQREAHASPPHLSPLECSTSPKKPYLTYDQVGALYLACKEAQWPVATQEGYPLPYSPAVYWRAFIVLQFNYGQRTQELASYERKNDSLTWRQICWEPETPAEEGSAINPHGWFFYVPQKQKRFKEDPLVLPLNETSARHLRSIMPPGRVDPNARVFPFPYSNESYYETWDAIVKASGVKRKKNLKTGERPPVHIKLFRKTCETWHDTHAPGMGEIITGHAERTVSGKHYANRERRLVETLNAFPQPAAFLNSDQQQLLF</sequence>
<evidence type="ECO:0000256" key="4">
    <source>
        <dbReference type="ARBA" id="ARBA00023172"/>
    </source>
</evidence>
<dbReference type="PROSITE" id="PS51900">
    <property type="entry name" value="CB"/>
    <property type="match status" value="1"/>
</dbReference>
<evidence type="ECO:0000256" key="3">
    <source>
        <dbReference type="ARBA" id="ARBA00023125"/>
    </source>
</evidence>
<protein>
    <recommendedName>
        <fullName evidence="7">Core-binding (CB) domain-containing protein</fullName>
    </recommendedName>
</protein>
<comment type="similarity">
    <text evidence="1">Belongs to the 'phage' integrase family.</text>
</comment>
<evidence type="ECO:0000313" key="8">
    <source>
        <dbReference type="EMBL" id="PQO39379.1"/>
    </source>
</evidence>
<dbReference type="InterPro" id="IPR010998">
    <property type="entry name" value="Integrase_recombinase_N"/>
</dbReference>
<dbReference type="GO" id="GO:0006310">
    <property type="term" value="P:DNA recombination"/>
    <property type="evidence" value="ECO:0007669"/>
    <property type="project" value="UniProtKB-KW"/>
</dbReference>
<accession>A0A2S8G4J6</accession>
<dbReference type="GO" id="GO:0003677">
    <property type="term" value="F:DNA binding"/>
    <property type="evidence" value="ECO:0007669"/>
    <property type="project" value="UniProtKB-UniRule"/>
</dbReference>
<dbReference type="Gene3D" id="1.10.150.130">
    <property type="match status" value="1"/>
</dbReference>
<dbReference type="PANTHER" id="PTHR30349:SF41">
    <property type="entry name" value="INTEGRASE_RECOMBINASE PROTEIN MJ0367-RELATED"/>
    <property type="match status" value="1"/>
</dbReference>
<dbReference type="AlphaFoldDB" id="A0A2S8G4J6"/>
<evidence type="ECO:0000256" key="1">
    <source>
        <dbReference type="ARBA" id="ARBA00008857"/>
    </source>
</evidence>
<dbReference type="InterPro" id="IPR011010">
    <property type="entry name" value="DNA_brk_join_enz"/>
</dbReference>
<feature type="domain" description="Core-binding (CB)" evidence="7">
    <location>
        <begin position="49"/>
        <end position="141"/>
    </location>
</feature>
<dbReference type="InterPro" id="IPR044068">
    <property type="entry name" value="CB"/>
</dbReference>
<dbReference type="Pfam" id="PF02899">
    <property type="entry name" value="Phage_int_SAM_1"/>
    <property type="match status" value="1"/>
</dbReference>
<name>A0A2S8G4J6_9BACT</name>
<dbReference type="EMBL" id="PUIA01000016">
    <property type="protein sequence ID" value="PQO39379.1"/>
    <property type="molecule type" value="Genomic_DNA"/>
</dbReference>
<evidence type="ECO:0000256" key="2">
    <source>
        <dbReference type="ARBA" id="ARBA00022908"/>
    </source>
</evidence>
<dbReference type="InterPro" id="IPR050090">
    <property type="entry name" value="Tyrosine_recombinase_XerCD"/>
</dbReference>
<dbReference type="Proteomes" id="UP000240009">
    <property type="component" value="Unassembled WGS sequence"/>
</dbReference>
<comment type="caution">
    <text evidence="8">The sequence shown here is derived from an EMBL/GenBank/DDBJ whole genome shotgun (WGS) entry which is preliminary data.</text>
</comment>
<evidence type="ECO:0000256" key="5">
    <source>
        <dbReference type="PROSITE-ProRule" id="PRU01248"/>
    </source>
</evidence>
<dbReference type="InterPro" id="IPR004107">
    <property type="entry name" value="Integrase_SAM-like_N"/>
</dbReference>
<keyword evidence="3 5" id="KW-0238">DNA-binding</keyword>